<dbReference type="SUPFAM" id="SSF55248">
    <property type="entry name" value="PCD-like"/>
    <property type="match status" value="1"/>
</dbReference>
<evidence type="ECO:0000256" key="2">
    <source>
        <dbReference type="ARBA" id="ARBA00006472"/>
    </source>
</evidence>
<dbReference type="RefSeq" id="WP_132372112.1">
    <property type="nucleotide sequence ID" value="NZ_SMAN01000014.1"/>
</dbReference>
<accession>A0A4V2V196</accession>
<dbReference type="InterPro" id="IPR001533">
    <property type="entry name" value="Pterin_deHydtase"/>
</dbReference>
<dbReference type="PANTHER" id="PTHR12599:SF0">
    <property type="entry name" value="PTERIN-4-ALPHA-CARBINOLAMINE DEHYDRATASE"/>
    <property type="match status" value="1"/>
</dbReference>
<dbReference type="OrthoDB" id="9800108at2"/>
<gene>
    <name evidence="5" type="ORF">EDD68_11414</name>
</gene>
<reference evidence="5 6" key="1">
    <citation type="submission" date="2019-03" db="EMBL/GenBank/DDBJ databases">
        <title>Genomic Encyclopedia of Type Strains, Phase IV (KMG-IV): sequencing the most valuable type-strain genomes for metagenomic binning, comparative biology and taxonomic classification.</title>
        <authorList>
            <person name="Goeker M."/>
        </authorList>
    </citation>
    <scope>NUCLEOTIDE SEQUENCE [LARGE SCALE GENOMIC DNA]</scope>
    <source>
        <strain evidence="5 6">DSM 25894</strain>
    </source>
</reference>
<keyword evidence="4" id="KW-0456">Lyase</keyword>
<comment type="similarity">
    <text evidence="2">Belongs to the pterin-4-alpha-carbinolamine dehydratase family.</text>
</comment>
<evidence type="ECO:0000256" key="1">
    <source>
        <dbReference type="ARBA" id="ARBA00001554"/>
    </source>
</evidence>
<dbReference type="InterPro" id="IPR036428">
    <property type="entry name" value="PCD_sf"/>
</dbReference>
<dbReference type="AlphaFoldDB" id="A0A4V2V196"/>
<dbReference type="EC" id="4.2.1.96" evidence="3"/>
<comment type="catalytic activity">
    <reaction evidence="1">
        <text>(4aS,6R)-4a-hydroxy-L-erythro-5,6,7,8-tetrahydrobiopterin = (6R)-L-erythro-6,7-dihydrobiopterin + H2O</text>
        <dbReference type="Rhea" id="RHEA:11920"/>
        <dbReference type="ChEBI" id="CHEBI:15377"/>
        <dbReference type="ChEBI" id="CHEBI:15642"/>
        <dbReference type="ChEBI" id="CHEBI:43120"/>
        <dbReference type="EC" id="4.2.1.96"/>
    </reaction>
</comment>
<evidence type="ECO:0000256" key="3">
    <source>
        <dbReference type="ARBA" id="ARBA00013252"/>
    </source>
</evidence>
<protein>
    <recommendedName>
        <fullName evidence="3">4a-hydroxytetrahydrobiopterin dehydratase</fullName>
        <ecNumber evidence="3">4.2.1.96</ecNumber>
    </recommendedName>
</protein>
<dbReference type="Proteomes" id="UP000294650">
    <property type="component" value="Unassembled WGS sequence"/>
</dbReference>
<dbReference type="NCBIfam" id="NF002017">
    <property type="entry name" value="PRK00823.1-2"/>
    <property type="match status" value="1"/>
</dbReference>
<proteinExistence type="inferred from homology"/>
<dbReference type="EMBL" id="SMAN01000014">
    <property type="protein sequence ID" value="TCT20332.1"/>
    <property type="molecule type" value="Genomic_DNA"/>
</dbReference>
<dbReference type="Gene3D" id="3.30.1360.20">
    <property type="entry name" value="Transcriptional coactivator/pterin dehydratase"/>
    <property type="match status" value="1"/>
</dbReference>
<evidence type="ECO:0000313" key="5">
    <source>
        <dbReference type="EMBL" id="TCT20332.1"/>
    </source>
</evidence>
<evidence type="ECO:0000313" key="6">
    <source>
        <dbReference type="Proteomes" id="UP000294650"/>
    </source>
</evidence>
<dbReference type="CDD" id="cd00488">
    <property type="entry name" value="PCD_DCoH"/>
    <property type="match status" value="1"/>
</dbReference>
<organism evidence="5 6">
    <name type="scientific">Melghiribacillus thermohalophilus</name>
    <dbReference type="NCBI Taxonomy" id="1324956"/>
    <lineage>
        <taxon>Bacteria</taxon>
        <taxon>Bacillati</taxon>
        <taxon>Bacillota</taxon>
        <taxon>Bacilli</taxon>
        <taxon>Bacillales</taxon>
        <taxon>Bacillaceae</taxon>
        <taxon>Melghiribacillus</taxon>
    </lineage>
</organism>
<evidence type="ECO:0000256" key="4">
    <source>
        <dbReference type="ARBA" id="ARBA00023239"/>
    </source>
</evidence>
<dbReference type="PANTHER" id="PTHR12599">
    <property type="entry name" value="PTERIN-4-ALPHA-CARBINOLAMINE DEHYDRATASE"/>
    <property type="match status" value="1"/>
</dbReference>
<name>A0A4V2V196_9BACI</name>
<dbReference type="GO" id="GO:0006729">
    <property type="term" value="P:tetrahydrobiopterin biosynthetic process"/>
    <property type="evidence" value="ECO:0007669"/>
    <property type="project" value="InterPro"/>
</dbReference>
<keyword evidence="6" id="KW-1185">Reference proteome</keyword>
<comment type="caution">
    <text evidence="5">The sequence shown here is derived from an EMBL/GenBank/DDBJ whole genome shotgun (WGS) entry which is preliminary data.</text>
</comment>
<dbReference type="GO" id="GO:0008124">
    <property type="term" value="F:4-alpha-hydroxytetrahydrobiopterin dehydratase activity"/>
    <property type="evidence" value="ECO:0007669"/>
    <property type="project" value="UniProtKB-EC"/>
</dbReference>
<sequence>MEKLQIEQVKEELKQLEGWKVEDDRWLVKRFRFSEFLTGIDFVNQLANLSEEVNHHPFISIEYKVITVKLTSWRAGGITELDMNLIKQYDDIYQKFK</sequence>
<dbReference type="Pfam" id="PF01329">
    <property type="entry name" value="Pterin_4a"/>
    <property type="match status" value="1"/>
</dbReference>